<evidence type="ECO:0000256" key="2">
    <source>
        <dbReference type="ARBA" id="ARBA00009482"/>
    </source>
</evidence>
<evidence type="ECO:0000313" key="9">
    <source>
        <dbReference type="Ensembl" id="ENSLACP00000006285.1"/>
    </source>
</evidence>
<dbReference type="InParanoid" id="H3A9G4"/>
<keyword evidence="10" id="KW-1185">Reference proteome</keyword>
<dbReference type="HOGENOM" id="CLU_006604_3_0_1"/>
<proteinExistence type="inferred from homology"/>
<dbReference type="EMBL" id="AFYH01179821">
    <property type="status" value="NOT_ANNOTATED_CDS"/>
    <property type="molecule type" value="Genomic_DNA"/>
</dbReference>
<dbReference type="FunFam" id="2.130.10.10:FF:000076">
    <property type="entry name" value="Coronin"/>
    <property type="match status" value="1"/>
</dbReference>
<dbReference type="Ensembl" id="ENSLACT00000006338.1">
    <property type="protein sequence ID" value="ENSLACP00000006285.1"/>
    <property type="gene ID" value="ENSLACG00000005575.1"/>
</dbReference>
<dbReference type="OMA" id="SECNVRE"/>
<dbReference type="Bgee" id="ENSLACG00000005575">
    <property type="expression patterns" value="Expressed in pectoral fin and 6 other cell types or tissues"/>
</dbReference>
<dbReference type="EMBL" id="AFYH01179817">
    <property type="status" value="NOT_ANNOTATED_CDS"/>
    <property type="molecule type" value="Genomic_DNA"/>
</dbReference>
<dbReference type="EMBL" id="AFYH01179819">
    <property type="status" value="NOT_ANNOTATED_CDS"/>
    <property type="molecule type" value="Genomic_DNA"/>
</dbReference>
<evidence type="ECO:0000313" key="10">
    <source>
        <dbReference type="Proteomes" id="UP000008672"/>
    </source>
</evidence>
<evidence type="ECO:0000259" key="8">
    <source>
        <dbReference type="SMART" id="SM01166"/>
    </source>
</evidence>
<keyword evidence="6" id="KW-0009">Actin-binding</keyword>
<dbReference type="GO" id="GO:0005737">
    <property type="term" value="C:cytoplasm"/>
    <property type="evidence" value="ECO:0007669"/>
    <property type="project" value="UniProtKB-SubCell"/>
</dbReference>
<gene>
    <name evidence="9" type="primary">CORO7</name>
</gene>
<dbReference type="EMBL" id="AFYH01179820">
    <property type="status" value="NOT_ANNOTATED_CDS"/>
    <property type="molecule type" value="Genomic_DNA"/>
</dbReference>
<feature type="compositionally biased region" description="Basic and acidic residues" evidence="7">
    <location>
        <begin position="144"/>
        <end position="168"/>
    </location>
</feature>
<dbReference type="EMBL" id="AFYH01179823">
    <property type="status" value="NOT_ANNOTATED_CDS"/>
    <property type="molecule type" value="Genomic_DNA"/>
</dbReference>
<accession>H3A9G4</accession>
<dbReference type="EMBL" id="AFYH01179824">
    <property type="status" value="NOT_ANNOTATED_CDS"/>
    <property type="molecule type" value="Genomic_DNA"/>
</dbReference>
<dbReference type="SMART" id="SM01166">
    <property type="entry name" value="DUF1899"/>
    <property type="match status" value="1"/>
</dbReference>
<dbReference type="EMBL" id="AFYH01179818">
    <property type="status" value="NOT_ANNOTATED_CDS"/>
    <property type="molecule type" value="Genomic_DNA"/>
</dbReference>
<comment type="subcellular location">
    <subcellularLocation>
        <location evidence="1">Cytoplasm</location>
    </subcellularLocation>
</comment>
<feature type="region of interest" description="Disordered" evidence="7">
    <location>
        <begin position="652"/>
        <end position="674"/>
    </location>
</feature>
<dbReference type="GeneTree" id="ENSGT00940000156606"/>
<dbReference type="SUPFAM" id="SSF82171">
    <property type="entry name" value="DPP6 N-terminal domain-like"/>
    <property type="match status" value="1"/>
</dbReference>
<feature type="compositionally biased region" description="Low complexity" evidence="7">
    <location>
        <begin position="192"/>
        <end position="209"/>
    </location>
</feature>
<feature type="region of interest" description="Disordered" evidence="7">
    <location>
        <begin position="409"/>
        <end position="429"/>
    </location>
</feature>
<sequence>TLIPLHDADTGLLILAGKGDNTVHCFEVGTSQPAITQVNQCLTEGKSKGVAMVPKMAVDAMSGEVVRVLQLTDGFIVPISYTVPRKSYKEFHEDLFPDTSGNIPSMSAEEWWNGANKQVRKVSLNPTKLSGKAYVSSIVPGPATEERREAPSPGATKEKELPLEKGKVEQSGLSSPESAVTSPSTPSSLVQSPSTTSGVSSGFVTGSPSQRSLQSILGTSSKFRHIDGVVLHRDTHITNLKGLNLTTPGECDGFCVNRERVAMPLSTAGGQIAVLELSQPGRLPDTSIPTIQNVVAVADFSWDPFDLRRLAVACRSERVFMATFPSCVSLKVISQEHILYKYFSNFFFLRVHPLSSILLPSANVNSSLCLHFFNSSLNSVQKFEKKKIAFASSWSSPRKRIWCQSGAINNTDPPPHRHQIREEGPGPEGSRGARAVWVCGGSHLLVSGFDSRSERQLYLYNAESLSTGTVSRASMDVSPSILIPFYDEDTSTVFLTGKGETRVFIYEILPESPYFLDCNSFSSGDPHKGFAFLPKTECNVKEVEIAKALRLNPSSVEPVVFKVPRVKKDYFQDDIFPDTLVWWKPCLSASAWLSGSNGQHQKISLQPKDMTPVSAAPKEVPVRKYAPSSVILQEKTDEQKKEELLTAMVAKLGNREDPLPQDTFEGVDEEEWDD</sequence>
<dbReference type="Pfam" id="PF08953">
    <property type="entry name" value="DUF1899"/>
    <property type="match status" value="1"/>
</dbReference>
<reference evidence="10" key="1">
    <citation type="submission" date="2011-08" db="EMBL/GenBank/DDBJ databases">
        <title>The draft genome of Latimeria chalumnae.</title>
        <authorList>
            <person name="Di Palma F."/>
            <person name="Alfoldi J."/>
            <person name="Johnson J."/>
            <person name="Berlin A."/>
            <person name="Gnerre S."/>
            <person name="Jaffe D."/>
            <person name="MacCallum I."/>
            <person name="Young S."/>
            <person name="Walker B.J."/>
            <person name="Lander E."/>
            <person name="Lindblad-Toh K."/>
        </authorList>
    </citation>
    <scope>NUCLEOTIDE SEQUENCE [LARGE SCALE GENOMIC DNA]</scope>
    <source>
        <strain evidence="10">Wild caught</strain>
    </source>
</reference>
<evidence type="ECO:0000256" key="7">
    <source>
        <dbReference type="SAM" id="MobiDB-lite"/>
    </source>
</evidence>
<evidence type="ECO:0000256" key="5">
    <source>
        <dbReference type="ARBA" id="ARBA00022737"/>
    </source>
</evidence>
<dbReference type="PANTHER" id="PTHR10856:SF20">
    <property type="entry name" value="CORONIN-7"/>
    <property type="match status" value="1"/>
</dbReference>
<dbReference type="STRING" id="7897.ENSLACP00000006285"/>
<evidence type="ECO:0000256" key="3">
    <source>
        <dbReference type="ARBA" id="ARBA00022490"/>
    </source>
</evidence>
<dbReference type="SMART" id="SM01167">
    <property type="entry name" value="DUF1900"/>
    <property type="match status" value="2"/>
</dbReference>
<evidence type="ECO:0000256" key="1">
    <source>
        <dbReference type="ARBA" id="ARBA00004496"/>
    </source>
</evidence>
<organism evidence="9 10">
    <name type="scientific">Latimeria chalumnae</name>
    <name type="common">Coelacanth</name>
    <dbReference type="NCBI Taxonomy" id="7897"/>
    <lineage>
        <taxon>Eukaryota</taxon>
        <taxon>Metazoa</taxon>
        <taxon>Chordata</taxon>
        <taxon>Craniata</taxon>
        <taxon>Vertebrata</taxon>
        <taxon>Euteleostomi</taxon>
        <taxon>Coelacanthiformes</taxon>
        <taxon>Coelacanthidae</taxon>
        <taxon>Latimeria</taxon>
    </lineage>
</organism>
<dbReference type="EMBL" id="AFYH01179822">
    <property type="status" value="NOT_ANNOTATED_CDS"/>
    <property type="molecule type" value="Genomic_DNA"/>
</dbReference>
<dbReference type="Pfam" id="PF16300">
    <property type="entry name" value="WD40_4"/>
    <property type="match status" value="2"/>
</dbReference>
<dbReference type="GO" id="GO:0003779">
    <property type="term" value="F:actin binding"/>
    <property type="evidence" value="ECO:0007669"/>
    <property type="project" value="UniProtKB-KW"/>
</dbReference>
<dbReference type="PANTHER" id="PTHR10856">
    <property type="entry name" value="CORONIN"/>
    <property type="match status" value="1"/>
</dbReference>
<dbReference type="FunCoup" id="H3A9G4">
    <property type="interactions" value="1325"/>
</dbReference>
<feature type="region of interest" description="Disordered" evidence="7">
    <location>
        <begin position="135"/>
        <end position="211"/>
    </location>
</feature>
<dbReference type="InterPro" id="IPR015505">
    <property type="entry name" value="Coronin"/>
</dbReference>
<reference evidence="9" key="3">
    <citation type="submission" date="2025-09" db="UniProtKB">
        <authorList>
            <consortium name="Ensembl"/>
        </authorList>
    </citation>
    <scope>IDENTIFICATION</scope>
</reference>
<comment type="similarity">
    <text evidence="2">Belongs to the WD repeat coronin family.</text>
</comment>
<feature type="domain" description="DUF1899" evidence="8">
    <location>
        <begin position="215"/>
        <end position="281"/>
    </location>
</feature>
<dbReference type="eggNOG" id="KOG1445">
    <property type="taxonomic scope" value="Eukaryota"/>
</dbReference>
<reference evidence="9" key="2">
    <citation type="submission" date="2025-08" db="UniProtKB">
        <authorList>
            <consortium name="Ensembl"/>
        </authorList>
    </citation>
    <scope>IDENTIFICATION</scope>
</reference>
<keyword evidence="3" id="KW-0963">Cytoplasm</keyword>
<dbReference type="GO" id="GO:0030036">
    <property type="term" value="P:actin cytoskeleton organization"/>
    <property type="evidence" value="ECO:0007669"/>
    <property type="project" value="UniProtKB-ARBA"/>
</dbReference>
<dbReference type="Proteomes" id="UP000008672">
    <property type="component" value="Unassembled WGS sequence"/>
</dbReference>
<keyword evidence="5" id="KW-0677">Repeat</keyword>
<feature type="compositionally biased region" description="Polar residues" evidence="7">
    <location>
        <begin position="171"/>
        <end position="191"/>
    </location>
</feature>
<protein>
    <submittedName>
        <fullName evidence="9">Coronin 7</fullName>
    </submittedName>
</protein>
<feature type="compositionally biased region" description="Acidic residues" evidence="7">
    <location>
        <begin position="665"/>
        <end position="674"/>
    </location>
</feature>
<keyword evidence="4" id="KW-0853">WD repeat</keyword>
<dbReference type="AlphaFoldDB" id="H3A9G4"/>
<dbReference type="InterPro" id="IPR015943">
    <property type="entry name" value="WD40/YVTN_repeat-like_dom_sf"/>
</dbReference>
<dbReference type="InterPro" id="IPR015048">
    <property type="entry name" value="DUF1899"/>
</dbReference>
<dbReference type="EMBL" id="AFYH01179826">
    <property type="status" value="NOT_ANNOTATED_CDS"/>
    <property type="molecule type" value="Genomic_DNA"/>
</dbReference>
<evidence type="ECO:0000256" key="6">
    <source>
        <dbReference type="ARBA" id="ARBA00023203"/>
    </source>
</evidence>
<dbReference type="EMBL" id="AFYH01179825">
    <property type="status" value="NOT_ANNOTATED_CDS"/>
    <property type="molecule type" value="Genomic_DNA"/>
</dbReference>
<dbReference type="Gene3D" id="2.130.10.10">
    <property type="entry name" value="YVTN repeat-like/Quinoprotein amine dehydrogenase"/>
    <property type="match status" value="2"/>
</dbReference>
<evidence type="ECO:0000256" key="4">
    <source>
        <dbReference type="ARBA" id="ARBA00022574"/>
    </source>
</evidence>
<name>H3A9G4_LATCH</name>